<evidence type="ECO:0000256" key="1">
    <source>
        <dbReference type="SAM" id="MobiDB-lite"/>
    </source>
</evidence>
<dbReference type="EMBL" id="GBRH01203611">
    <property type="protein sequence ID" value="JAD94284.1"/>
    <property type="molecule type" value="Transcribed_RNA"/>
</dbReference>
<reference evidence="2" key="2">
    <citation type="journal article" date="2015" name="Data Brief">
        <title>Shoot transcriptome of the giant reed, Arundo donax.</title>
        <authorList>
            <person name="Barrero R.A."/>
            <person name="Guerrero F.D."/>
            <person name="Moolhuijzen P."/>
            <person name="Goolsby J.A."/>
            <person name="Tidwell J."/>
            <person name="Bellgard S.E."/>
            <person name="Bellgard M.I."/>
        </authorList>
    </citation>
    <scope>NUCLEOTIDE SEQUENCE</scope>
    <source>
        <tissue evidence="2">Shoot tissue taken approximately 20 cm above the soil surface</tissue>
    </source>
</reference>
<reference evidence="2" key="1">
    <citation type="submission" date="2014-09" db="EMBL/GenBank/DDBJ databases">
        <authorList>
            <person name="Magalhaes I.L.F."/>
            <person name="Oliveira U."/>
            <person name="Santos F.R."/>
            <person name="Vidigal T.H.D.A."/>
            <person name="Brescovit A.D."/>
            <person name="Santos A.J."/>
        </authorList>
    </citation>
    <scope>NUCLEOTIDE SEQUENCE</scope>
    <source>
        <tissue evidence="2">Shoot tissue taken approximately 20 cm above the soil surface</tissue>
    </source>
</reference>
<accession>A0A0A9E0F7</accession>
<evidence type="ECO:0000313" key="2">
    <source>
        <dbReference type="EMBL" id="JAD94284.1"/>
    </source>
</evidence>
<feature type="region of interest" description="Disordered" evidence="1">
    <location>
        <begin position="34"/>
        <end position="53"/>
    </location>
</feature>
<sequence>MSDVRICSHMIKLHTDIRLLPNAYQRYRAPHWGAVPAPRPVPVPPRNPCTSQRPHRDLLHLKEEGKGVSPGCFSMVGERRRRVGDSKVWPAVLERGADWVRSGAGERMRRGKGGPS</sequence>
<protein>
    <submittedName>
        <fullName evidence="2">Uncharacterized protein</fullName>
    </submittedName>
</protein>
<proteinExistence type="predicted"/>
<name>A0A0A9E0F7_ARUDO</name>
<feature type="compositionally biased region" description="Pro residues" evidence="1">
    <location>
        <begin position="37"/>
        <end position="47"/>
    </location>
</feature>
<organism evidence="2">
    <name type="scientific">Arundo donax</name>
    <name type="common">Giant reed</name>
    <name type="synonym">Donax arundinaceus</name>
    <dbReference type="NCBI Taxonomy" id="35708"/>
    <lineage>
        <taxon>Eukaryota</taxon>
        <taxon>Viridiplantae</taxon>
        <taxon>Streptophyta</taxon>
        <taxon>Embryophyta</taxon>
        <taxon>Tracheophyta</taxon>
        <taxon>Spermatophyta</taxon>
        <taxon>Magnoliopsida</taxon>
        <taxon>Liliopsida</taxon>
        <taxon>Poales</taxon>
        <taxon>Poaceae</taxon>
        <taxon>PACMAD clade</taxon>
        <taxon>Arundinoideae</taxon>
        <taxon>Arundineae</taxon>
        <taxon>Arundo</taxon>
    </lineage>
</organism>
<dbReference type="AlphaFoldDB" id="A0A0A9E0F7"/>